<dbReference type="Proteomes" id="UP001296873">
    <property type="component" value="Unassembled WGS sequence"/>
</dbReference>
<evidence type="ECO:0000313" key="1">
    <source>
        <dbReference type="EMBL" id="MBK1667626.1"/>
    </source>
</evidence>
<name>A0ABS1DCI3_9PROT</name>
<evidence type="ECO:0000313" key="2">
    <source>
        <dbReference type="Proteomes" id="UP001296873"/>
    </source>
</evidence>
<protein>
    <submittedName>
        <fullName evidence="1">Uncharacterized protein</fullName>
    </submittedName>
</protein>
<dbReference type="EMBL" id="NRRL01000009">
    <property type="protein sequence ID" value="MBK1667626.1"/>
    <property type="molecule type" value="Genomic_DNA"/>
</dbReference>
<comment type="caution">
    <text evidence="1">The sequence shown here is derived from an EMBL/GenBank/DDBJ whole genome shotgun (WGS) entry which is preliminary data.</text>
</comment>
<sequence length="137" mass="15022">MQAHFEVLCDGDVVVSAPAEIHMAEGDGAPAYPIDITFQRNGATFDGASRLGQLFSGIVRERVRRAGPSEITVVLGRPESWYAEAEDADQHLTLKVLHLTHGVGEARDIDQVTLWDLITDTQKDLLSERAIAQEVAR</sequence>
<proteinExistence type="predicted"/>
<organism evidence="1 2">
    <name type="scientific">Rhodovibrio sodomensis</name>
    <dbReference type="NCBI Taxonomy" id="1088"/>
    <lineage>
        <taxon>Bacteria</taxon>
        <taxon>Pseudomonadati</taxon>
        <taxon>Pseudomonadota</taxon>
        <taxon>Alphaproteobacteria</taxon>
        <taxon>Rhodospirillales</taxon>
        <taxon>Rhodovibrionaceae</taxon>
        <taxon>Rhodovibrio</taxon>
    </lineage>
</organism>
<reference evidence="1 2" key="1">
    <citation type="journal article" date="2020" name="Microorganisms">
        <title>Osmotic Adaptation and Compatible Solute Biosynthesis of Phototrophic Bacteria as Revealed from Genome Analyses.</title>
        <authorList>
            <person name="Imhoff J.F."/>
            <person name="Rahn T."/>
            <person name="Kunzel S."/>
            <person name="Keller A."/>
            <person name="Neulinger S.C."/>
        </authorList>
    </citation>
    <scope>NUCLEOTIDE SEQUENCE [LARGE SCALE GENOMIC DNA]</scope>
    <source>
        <strain evidence="1 2">DSM 9895</strain>
    </source>
</reference>
<accession>A0ABS1DCI3</accession>
<keyword evidence="2" id="KW-1185">Reference proteome</keyword>
<gene>
    <name evidence="1" type="ORF">CKO28_06210</name>
</gene>